<dbReference type="InterPro" id="IPR027417">
    <property type="entry name" value="P-loop_NTPase"/>
</dbReference>
<dbReference type="SUPFAM" id="SSF52540">
    <property type="entry name" value="P-loop containing nucleoside triphosphate hydrolases"/>
    <property type="match status" value="1"/>
</dbReference>
<feature type="domain" description="Helicase ATP-binding" evidence="4">
    <location>
        <begin position="1313"/>
        <end position="1472"/>
    </location>
</feature>
<keyword evidence="6" id="KW-1185">Reference proteome</keyword>
<feature type="compositionally biased region" description="Low complexity" evidence="3">
    <location>
        <begin position="1023"/>
        <end position="1032"/>
    </location>
</feature>
<accession>A0A0D2KTF1</accession>
<dbReference type="InterPro" id="IPR014001">
    <property type="entry name" value="Helicase_ATP-bd"/>
</dbReference>
<dbReference type="Proteomes" id="UP000054498">
    <property type="component" value="Unassembled WGS sequence"/>
</dbReference>
<evidence type="ECO:0000259" key="4">
    <source>
        <dbReference type="PROSITE" id="PS51192"/>
    </source>
</evidence>
<dbReference type="PANTHER" id="PTHR36498">
    <property type="entry name" value="TATA-BINDING PROTEIN-ASSOCIATED FACTOR 172"/>
    <property type="match status" value="1"/>
</dbReference>
<feature type="region of interest" description="Disordered" evidence="3">
    <location>
        <begin position="949"/>
        <end position="1032"/>
    </location>
</feature>
<keyword evidence="1" id="KW-0547">Nucleotide-binding</keyword>
<dbReference type="InterPro" id="IPR011989">
    <property type="entry name" value="ARM-like"/>
</dbReference>
<keyword evidence="1" id="KW-0347">Helicase</keyword>
<dbReference type="EC" id="3.6.1.-" evidence="5"/>
<dbReference type="Pfam" id="PF12054">
    <property type="entry name" value="DUF3535"/>
    <property type="match status" value="1"/>
</dbReference>
<sequence>MLKRKAKALGRTDSLGPGAAAAGAAAAAAAAKLARADSGMDVDDPNGFQSTKAAAAAALAAQEAAEAEEDEAEWRDIEAGAWPFRRLADELCVRLTDTGWEVRHGAATALRELLRSHAAFAGVVAPLQEGAETCWAEPGGSGKRRLRASPPLEPGIVACAAAARSAWLQDCIALLLAVLALDRFADYVSDQVVPVVRETAAQALGMAAQPLDTASLCRLLQLLFSLQHHRNWHVRHGALSGVKYLLAARPDAVGSLLPLALPVLSEGLADREDAVQAAAADALAPVAAQLLDLDRGAAFQLRSAVWRLVKGMGELSVAASSSMALLAALYTPPSPGLVKQEQPGPADGAPGVVAAAAAAGAVTGVVVKQEEGLVKHEPCAASVKVEEGPAGSSGGVVKLEEAAEGAVWRLDSKGLEQGEEGQGGEEEEEGASLAAHLPLLWRYLRHPLTGVRLAAAQCLERLAGSGGGRGGEWLAPVLGPTLRLVYQSLVMEADGRVRSQLLAAWAALLRAAGGAAAAAALAVVDVTALAALMATPAGSPPDPRLLVAPDGAGGVGPLRAPAAGGGGGFGGGSTARASPTKRRRGARKQARYADEEEGGLHNSGGGGSGGDFGGAGDSDVDDCLLGGGNRGGRFGLGSGYDPEAVVGADGPDAALEMRLAAAAALAQLAWRSAAHAPALVPTVLLGMLQQPSATARQLAGLALNEWLLLAMDHLNQQQQQQQQQQQPQQQQQQQQQQQEGQPAPAAHQLLRGSAVARADAMRGLVPPELPAACLQILCSATAAAPRPPGAEPYLEAAGVYVGMRREVLIAFDALLKSGAPLAIPAGTVLDAISAETAQQLLAAAAAAPAAEAARASALAAARQVAALEAHLHGGVCLALASAAAASGQLPEKLTPVLGALMQALRREPGAALQRVGARALAELLLCCVERAPCPNGKVLKNLCSMACGDASETPQASDPAWTANDENGGGDEDVDAMAERRDSHSRAGPSTHGAPGTPQPPPKRGRPASKSPTPPQGARAEGAAVPRQQQQQSAAAQAAAAVARRGAEFALAAIGSRFGPHLFALLPALWESMAAPLGADPAPPAPEGASGMPPAAAAAHAAAAAAAAAAADPQAAIDALQIIKVVLPNAHPSLLPQSLDALLPAVSACCTHPHGAVREAAARCAAALAAAAPAAALPPLLRLLLPGLDGTRPAAARLGVVQTVGAVAARLQTALVPFVVLLVVPLLRRMSDPHPGVRRGAALCFGRLVALLPLAQGLPMPNGLDPQQRAAAEADWQFLLQLLDNRRVGDYEVPVPLKVTPRPYQRDGISWLAFLRRFGLHGILADDMPLPAPPPPPQQQQQRLPSLVVCPATLVGHWAHEIVKYVDPAALRPIQIAGAPAERRAAARQLLSGEYGVAIMSYESLRSEAEWAAGVGWDYVILDEGHVIRSSKSRLAQVTKQLRAEHRLVLSGTPIQNSALELWGLFDFLMPGFLGEEREFNGRYGRALQAARYSKRGSREAELGVLAMDALHKQARTLTRSPPPCRLPSYPCWSCPSSCGAPSSKS</sequence>
<dbReference type="RefSeq" id="XP_013897768.1">
    <property type="nucleotide sequence ID" value="XM_014042314.1"/>
</dbReference>
<feature type="region of interest" description="Disordered" evidence="3">
    <location>
        <begin position="718"/>
        <end position="747"/>
    </location>
</feature>
<feature type="compositionally biased region" description="Gly residues" evidence="3">
    <location>
        <begin position="563"/>
        <end position="573"/>
    </location>
</feature>
<organism evidence="5 6">
    <name type="scientific">Monoraphidium neglectum</name>
    <dbReference type="NCBI Taxonomy" id="145388"/>
    <lineage>
        <taxon>Eukaryota</taxon>
        <taxon>Viridiplantae</taxon>
        <taxon>Chlorophyta</taxon>
        <taxon>core chlorophytes</taxon>
        <taxon>Chlorophyceae</taxon>
        <taxon>CS clade</taxon>
        <taxon>Sphaeropleales</taxon>
        <taxon>Selenastraceae</taxon>
        <taxon>Monoraphidium</taxon>
    </lineage>
</organism>
<dbReference type="Gene3D" id="1.25.10.10">
    <property type="entry name" value="Leucine-rich Repeat Variant"/>
    <property type="match status" value="2"/>
</dbReference>
<keyword evidence="1" id="KW-0067">ATP-binding</keyword>
<keyword evidence="5" id="KW-0378">Hydrolase</keyword>
<dbReference type="GO" id="GO:0003677">
    <property type="term" value="F:DNA binding"/>
    <property type="evidence" value="ECO:0007669"/>
    <property type="project" value="UniProtKB-KW"/>
</dbReference>
<reference evidence="5 6" key="1">
    <citation type="journal article" date="2013" name="BMC Genomics">
        <title>Reconstruction of the lipid metabolism for the microalga Monoraphidium neglectum from its genome sequence reveals characteristics suitable for biofuel production.</title>
        <authorList>
            <person name="Bogen C."/>
            <person name="Al-Dilaimi A."/>
            <person name="Albersmeier A."/>
            <person name="Wichmann J."/>
            <person name="Grundmann M."/>
            <person name="Rupp O."/>
            <person name="Lauersen K.J."/>
            <person name="Blifernez-Klassen O."/>
            <person name="Kalinowski J."/>
            <person name="Goesmann A."/>
            <person name="Mussgnug J.H."/>
            <person name="Kruse O."/>
        </authorList>
    </citation>
    <scope>NUCLEOTIDE SEQUENCE [LARGE SCALE GENOMIC DNA]</scope>
    <source>
        <strain evidence="5 6">SAG 48.87</strain>
    </source>
</reference>
<feature type="compositionally biased region" description="Basic residues" evidence="3">
    <location>
        <begin position="579"/>
        <end position="590"/>
    </location>
</feature>
<dbReference type="InterPro" id="IPR000330">
    <property type="entry name" value="SNF2_N"/>
</dbReference>
<feature type="compositionally biased region" description="Gly residues" evidence="3">
    <location>
        <begin position="601"/>
        <end position="613"/>
    </location>
</feature>
<dbReference type="GeneID" id="25742089"/>
<name>A0A0D2KTF1_9CHLO</name>
<dbReference type="KEGG" id="mng:MNEG_9214"/>
<dbReference type="OrthoDB" id="10252227at2759"/>
<dbReference type="Gene3D" id="3.40.50.10810">
    <property type="entry name" value="Tandem AAA-ATPase domain"/>
    <property type="match status" value="1"/>
</dbReference>
<feature type="region of interest" description="Disordered" evidence="3">
    <location>
        <begin position="557"/>
        <end position="613"/>
    </location>
</feature>
<evidence type="ECO:0000313" key="6">
    <source>
        <dbReference type="Proteomes" id="UP000054498"/>
    </source>
</evidence>
<dbReference type="GO" id="GO:0016887">
    <property type="term" value="F:ATP hydrolysis activity"/>
    <property type="evidence" value="ECO:0007669"/>
    <property type="project" value="InterPro"/>
</dbReference>
<dbReference type="InterPro" id="IPR044972">
    <property type="entry name" value="Mot1"/>
</dbReference>
<dbReference type="STRING" id="145388.A0A0D2KTF1"/>
<dbReference type="GO" id="GO:0004386">
    <property type="term" value="F:helicase activity"/>
    <property type="evidence" value="ECO:0007669"/>
    <property type="project" value="UniProtKB-KW"/>
</dbReference>
<dbReference type="GO" id="GO:0005524">
    <property type="term" value="F:ATP binding"/>
    <property type="evidence" value="ECO:0007669"/>
    <property type="project" value="InterPro"/>
</dbReference>
<proteinExistence type="predicted"/>
<dbReference type="InterPro" id="IPR038718">
    <property type="entry name" value="SNF2-like_sf"/>
</dbReference>
<protein>
    <submittedName>
        <fullName evidence="5">TATA-binding protein-associated factor</fullName>
        <ecNumber evidence="5">3.6.1.-</ecNumber>
    </submittedName>
</protein>
<feature type="compositionally biased region" description="Low complexity" evidence="3">
    <location>
        <begin position="718"/>
        <end position="738"/>
    </location>
</feature>
<dbReference type="SUPFAM" id="SSF48371">
    <property type="entry name" value="ARM repeat"/>
    <property type="match status" value="1"/>
</dbReference>
<dbReference type="EMBL" id="KK102076">
    <property type="protein sequence ID" value="KIY98748.1"/>
    <property type="molecule type" value="Genomic_DNA"/>
</dbReference>
<evidence type="ECO:0000313" key="5">
    <source>
        <dbReference type="EMBL" id="KIY98748.1"/>
    </source>
</evidence>
<evidence type="ECO:0000256" key="3">
    <source>
        <dbReference type="SAM" id="MobiDB-lite"/>
    </source>
</evidence>
<dbReference type="PANTHER" id="PTHR36498:SF1">
    <property type="entry name" value="TATA-BINDING PROTEIN-ASSOCIATED FACTOR 172"/>
    <property type="match status" value="1"/>
</dbReference>
<dbReference type="InterPro" id="IPR022707">
    <property type="entry name" value="Mot1_central_dom"/>
</dbReference>
<gene>
    <name evidence="5" type="ORF">MNEG_9214</name>
</gene>
<dbReference type="PROSITE" id="PS51192">
    <property type="entry name" value="HELICASE_ATP_BIND_1"/>
    <property type="match status" value="1"/>
</dbReference>
<dbReference type="Pfam" id="PF00176">
    <property type="entry name" value="SNF2-rel_dom"/>
    <property type="match status" value="1"/>
</dbReference>
<evidence type="ECO:0000256" key="1">
    <source>
        <dbReference type="ARBA" id="ARBA00022806"/>
    </source>
</evidence>
<dbReference type="GO" id="GO:0017025">
    <property type="term" value="F:TBP-class protein binding"/>
    <property type="evidence" value="ECO:0007669"/>
    <property type="project" value="InterPro"/>
</dbReference>
<evidence type="ECO:0000256" key="2">
    <source>
        <dbReference type="ARBA" id="ARBA00023125"/>
    </source>
</evidence>
<dbReference type="SMART" id="SM00487">
    <property type="entry name" value="DEXDc"/>
    <property type="match status" value="1"/>
</dbReference>
<dbReference type="InterPro" id="IPR016024">
    <property type="entry name" value="ARM-type_fold"/>
</dbReference>
<keyword evidence="2" id="KW-0238">DNA-binding</keyword>